<feature type="compositionally biased region" description="Gly residues" evidence="1">
    <location>
        <begin position="1153"/>
        <end position="1164"/>
    </location>
</feature>
<comment type="caution">
    <text evidence="2">The sequence shown here is derived from an EMBL/GenBank/DDBJ whole genome shotgun (WGS) entry which is preliminary data.</text>
</comment>
<sequence length="3014" mass="303289">MASQEKQGFLLATTEKLGCLQYPDNGSPSDVALLMLLAQAAAAAPGVARQLLHLGAEPLLAQLQQSREGEVQVAAGHAFAAILGMAAPRMAGSVPPTPASLMPMSTMGTPVAVAAVASSAGSWAHQQHHHHHHAPGSQPGASPLRITSAAPAASTGARTVPIPVGGPRAGYQPLSAHAPSPSFTYSPPRGAEPRRWGSPGEARQPHAAAASTSTSSTAAAASSPRDWLLQPVSLGQADDQELFELSLRLKCATDPRVVVPALMQLHGSALVDLPVEAVAARHGIVEHLLALLSAGESPPELVALAARCLLRMLVLIKRAMLLATDPMYTSAAHPTAAAGAAASASAAAGEKAPAVRVAAWASPPRSPGRAGYAADSAAASDFMSRHHQAGRTAAGAGAGADVAAEERHAQRLLPLPLPPPVAADGGCGGGGGGGAGRADEPPINVTRLAHAMAPQVFHALRDPQRLFALAPLVEELLPLLLLGRDGAPPPPGGALGEQDRAQWAQLLQILSRALVANLSMARAESPPIVQAFARDGAAGPLPPVLNAPAAALLALAARLLASLPRELWTPELVPPALADAAAAVACDEVLSALLPSARRALAAPLAALRPDVAAALDAAAAGEAALAAGEAAARQLPALRAGELPPGAWLAALRAALPALHLPGQEPLLESMLQGLALVCGSGGSAAEDGRGGGSGGSGSGVGEGREAAWVEEAEGVFLGLLSHSSPAVAMACYGLLEGLLGAGGGGGGGGGVQGPPGGARRPLLRLLSRPAVLERLVVLGLWDERTRRQVARILMALLPDPAVQACIQPWSLWVRLYAADPQLGALAASLEAAAEQQHNNRETLPLPLHLEPHHHHHHPHRPRQSADPPGLCSPSARGPGGKARNKSTNSGGAVEEAEEEAEEVWGRLRGPLLALFSGEEERRRVAAVRVAEGLQAAVGGAVGSQQEPYAADPFRLVLDGGARDDLVVPSANPRLARSFRPADVSNLLSILGNGELAMELRRSAAEQMLALAGEERLRDVMEEEASLRTITCVAALCDPATGAPSFPPSLSASQTSDTLFSDQAHTQAQRRLAPPTPDLLSTLDVQLPLAAVNLLFVLAARSPHVRAWLVSASPSASPSSPNSGSTQALRRRRGAAPRSTDDGDGDGDGDGVDGGGRGGGGGGGGGVGMLVRGVVPLVFHPMVTVRRAVARLLAALGFGAEADRWSGWRELLAEADSSLVSEPAPALRGPWGQQQQQQPSGGRHAGSGGGGATVSAGDVLALPYPFQRCYSFPCRVTWVRLPPACQSAEAEPEALEGKPRLQDLVAEQRQLVVLLIQERRALQAAGGDLTRLMALMNERPDCLGGLPPAALHTLAASVRSVAPGGLVTRSLAAVRAATCHSECTAALRQLQTATSSRQGAAALAAADWQVHFESLLSAGPISPEDRALWVELLEPIRRAIASGAVSQVQLQHLAQYFSRSALEVLSAPDAAVEPPSLPLGLAGSSAHHQLMCTHTVLATLVDLVRCARTRLAVPQALRVLAALSPCQLLRCLAVSYVDNVAASYGCRAAAVQLMLELTTLMAASRSAAAGDAAVAAAAGEVLPPHDAALQGALRVCLEALLGNMGCFAAGAGAAAGLRLAAGPGPGGGAAAVLGCGADRHGAGGGGGGGHGFGGKGAQRMALHCLLHLTSLLPAREWTAAWQQLSGSFWVSRLLRDRDAVLRALAAEVLARLLQPGASATQAMVAQGWPDALRMMLKAATDPANCYALRTAALRVLCCCMAQDSAQEAAAAPPSGPLGAQAHKGAQEHADDEDEDGEEEGLRSALPRSQPGSSLPRRQLVFASLTALPPAAFLLQQHQPQQQEALWAAALPRALRDPAAPPPLTAAALALLLQCALLDGERAASVLQQPGMLARLLKLLEPPQRGGGGEGGGAATAAAAAAPAAAAAALAASGGGDGDRAAVLLVLSGLDQVGAGAQQGGGGLVEGDAGGSGGGGGGGFTSAAQGWAWASAAALGSYEADVQLEACAGLEAGVRAGTEWPAGGGPSPAASLAAAAAAAAARDPARPRHHLAALRCTALVAQLLTHCLQQEPPLLSLPPLPLGRGAGAATAATAGASGASVAGVAAALLGAFGNLVTGVAAWDEARGGGGGASAAQLAEGAARLEAARHTAAAANAALQLLDGGELHEAVVPLDSSLVRSCGCSLLGCCAEVLLAGCSPRPLRLAVVCLMATLLSRRETAARLLRSGSTDSEHLVGSTGREVGAGLCAALIDLMPDNALLPLPATGAAAAAAAVAAGGLTGDEDGRRRGSIHFRASTASGIGGGGYTHHRQHHHHNHQQQPTAPGGGAGGELRSDGLAIIVALRNLLSYSDGAKAAALRAGFHRVLMQGCARAAAAAALAGAAAAAAAEGTPKRAGGGGRGAGRGGVGARRGPPVAGGRGLPPSQQQQQPQPQQRRPAGPPPTAAAAAAAKAPAPWLQQQVDFVIAEVDVGGGVGGVEEAADAGEPPEPLPTASPTPRGSARGGGPGQATAAPAGGGGGAERKDAEQQIRAAARRAAEQKLVASLSLLRHLAYGSVPARQQLVRDGIIAALRALWPTASATSATAGASGGGGGTSGPLFHELLCCLTNLIPGCAAARAAFAQEAGGGGAPPAAAGGVGAAGGGAAAAASAAAGQAGGPGTLLGLLLSVLFGPRLEASTFMLAAGVLQQLAAAEDGAALLLRSPFLGLCQKALQELANGTAGGSGGGGGGGGGGHRLTGRDPPRQMVLLELLTSLAAWPEGQRALLRSSSGPGLLELVVRLMSGPGGADGHEPQPQPQPMRGPGPATRGSPKGRDAQQQQVQVQVQQHMAGLRNAALALVRNLCFAPEARAHLLAHPAVLPALVAAAEAVAENPRGAAYAASGMWALAYHGEKVKAAIRRVPSAPQRLVAAYASSRFEEDRARAQQHRVAALERSCLGAGKGESPGGASAALLEGRAKLLVLEEGESQKKPNWVGLASSQLSGLLTALQATMSAADAWQGNLLPPDWSPQRDQYA</sequence>
<dbReference type="InterPro" id="IPR016024">
    <property type="entry name" value="ARM-type_fold"/>
</dbReference>
<protein>
    <recommendedName>
        <fullName evidence="4">Rotatin</fullName>
    </recommendedName>
</protein>
<dbReference type="EMBL" id="BRXU01000018">
    <property type="protein sequence ID" value="GLC57227.1"/>
    <property type="molecule type" value="Genomic_DNA"/>
</dbReference>
<feature type="compositionally biased region" description="Gly residues" evidence="1">
    <location>
        <begin position="692"/>
        <end position="703"/>
    </location>
</feature>
<evidence type="ECO:0000313" key="2">
    <source>
        <dbReference type="EMBL" id="GLC57227.1"/>
    </source>
</evidence>
<feature type="region of interest" description="Disordered" evidence="1">
    <location>
        <begin position="850"/>
        <end position="899"/>
    </location>
</feature>
<feature type="compositionally biased region" description="Low complexity" evidence="1">
    <location>
        <begin position="1770"/>
        <end position="1782"/>
    </location>
</feature>
<feature type="compositionally biased region" description="Low complexity" evidence="1">
    <location>
        <begin position="1234"/>
        <end position="1243"/>
    </location>
</feature>
<evidence type="ECO:0000256" key="1">
    <source>
        <dbReference type="SAM" id="MobiDB-lite"/>
    </source>
</evidence>
<feature type="region of interest" description="Disordered" evidence="1">
    <location>
        <begin position="1770"/>
        <end position="1815"/>
    </location>
</feature>
<accession>A0A9W6BS54</accession>
<keyword evidence="3" id="KW-1185">Reference proteome</keyword>
<feature type="compositionally biased region" description="Gly residues" evidence="1">
    <location>
        <begin position="2719"/>
        <end position="2735"/>
    </location>
</feature>
<feature type="region of interest" description="Disordered" evidence="1">
    <location>
        <begin position="2388"/>
        <end position="2453"/>
    </location>
</feature>
<feature type="compositionally biased region" description="Low complexity" evidence="1">
    <location>
        <begin position="2444"/>
        <end position="2453"/>
    </location>
</feature>
<feature type="region of interest" description="Disordered" evidence="1">
    <location>
        <begin position="1112"/>
        <end position="1164"/>
    </location>
</feature>
<evidence type="ECO:0000313" key="3">
    <source>
        <dbReference type="Proteomes" id="UP001165080"/>
    </source>
</evidence>
<feature type="compositionally biased region" description="Acidic residues" evidence="1">
    <location>
        <begin position="1790"/>
        <end position="1799"/>
    </location>
</feature>
<feature type="compositionally biased region" description="Basic residues" evidence="1">
    <location>
        <begin position="853"/>
        <end position="864"/>
    </location>
</feature>
<feature type="compositionally biased region" description="Low complexity" evidence="1">
    <location>
        <begin position="1112"/>
        <end position="1126"/>
    </location>
</feature>
<proteinExistence type="predicted"/>
<dbReference type="GO" id="GO:0036064">
    <property type="term" value="C:ciliary basal body"/>
    <property type="evidence" value="ECO:0007669"/>
    <property type="project" value="InterPro"/>
</dbReference>
<feature type="region of interest" description="Disordered" evidence="1">
    <location>
        <begin position="2476"/>
        <end position="2531"/>
    </location>
</feature>
<feature type="compositionally biased region" description="Polar residues" evidence="1">
    <location>
        <begin position="1049"/>
        <end position="1070"/>
    </location>
</feature>
<feature type="region of interest" description="Disordered" evidence="1">
    <location>
        <begin position="1047"/>
        <end position="1073"/>
    </location>
</feature>
<feature type="region of interest" description="Disordered" evidence="1">
    <location>
        <begin position="118"/>
        <end position="222"/>
    </location>
</feature>
<dbReference type="SUPFAM" id="SSF48371">
    <property type="entry name" value="ARM repeat"/>
    <property type="match status" value="2"/>
</dbReference>
<dbReference type="PANTHER" id="PTHR31691">
    <property type="entry name" value="ROTATIN"/>
    <property type="match status" value="1"/>
</dbReference>
<dbReference type="PANTHER" id="PTHR31691:SF1">
    <property type="entry name" value="ROTATIN"/>
    <property type="match status" value="1"/>
</dbReference>
<name>A0A9W6BS54_9CHLO</name>
<feature type="compositionally biased region" description="Low complexity" evidence="1">
    <location>
        <begin position="207"/>
        <end position="222"/>
    </location>
</feature>
<dbReference type="InterPro" id="IPR011989">
    <property type="entry name" value="ARM-like"/>
</dbReference>
<dbReference type="InterPro" id="IPR030791">
    <property type="entry name" value="Rotatin"/>
</dbReference>
<organism evidence="2 3">
    <name type="scientific">Pleodorina starrii</name>
    <dbReference type="NCBI Taxonomy" id="330485"/>
    <lineage>
        <taxon>Eukaryota</taxon>
        <taxon>Viridiplantae</taxon>
        <taxon>Chlorophyta</taxon>
        <taxon>core chlorophytes</taxon>
        <taxon>Chlorophyceae</taxon>
        <taxon>CS clade</taxon>
        <taxon>Chlamydomonadales</taxon>
        <taxon>Volvocaceae</taxon>
        <taxon>Pleodorina</taxon>
    </lineage>
</organism>
<reference evidence="2 3" key="1">
    <citation type="journal article" date="2023" name="Commun. Biol.">
        <title>Reorganization of the ancestral sex-determining regions during the evolution of trioecy in Pleodorina starrii.</title>
        <authorList>
            <person name="Takahashi K."/>
            <person name="Suzuki S."/>
            <person name="Kawai-Toyooka H."/>
            <person name="Yamamoto K."/>
            <person name="Hamaji T."/>
            <person name="Ootsuki R."/>
            <person name="Yamaguchi H."/>
            <person name="Kawachi M."/>
            <person name="Higashiyama T."/>
            <person name="Nozaki H."/>
        </authorList>
    </citation>
    <scope>NUCLEOTIDE SEQUENCE [LARGE SCALE GENOMIC DNA]</scope>
    <source>
        <strain evidence="2 3">NIES-4479</strain>
    </source>
</reference>
<feature type="compositionally biased region" description="Acidic residues" evidence="1">
    <location>
        <begin position="1143"/>
        <end position="1152"/>
    </location>
</feature>
<dbReference type="Gene3D" id="1.25.10.10">
    <property type="entry name" value="Leucine-rich Repeat Variant"/>
    <property type="match status" value="1"/>
</dbReference>
<feature type="compositionally biased region" description="Low complexity" evidence="1">
    <location>
        <begin position="2421"/>
        <end position="2437"/>
    </location>
</feature>
<dbReference type="GO" id="GO:0044782">
    <property type="term" value="P:cilium organization"/>
    <property type="evidence" value="ECO:0007669"/>
    <property type="project" value="InterPro"/>
</dbReference>
<evidence type="ECO:0008006" key="4">
    <source>
        <dbReference type="Google" id="ProtNLM"/>
    </source>
</evidence>
<dbReference type="Proteomes" id="UP001165080">
    <property type="component" value="Unassembled WGS sequence"/>
</dbReference>
<gene>
    <name evidence="2" type="primary">PLESTBF000597</name>
    <name evidence="2" type="ORF">PLESTB_001201500</name>
</gene>
<feature type="region of interest" description="Disordered" evidence="1">
    <location>
        <begin position="686"/>
        <end position="706"/>
    </location>
</feature>
<feature type="region of interest" description="Disordered" evidence="1">
    <location>
        <begin position="1223"/>
        <end position="1252"/>
    </location>
</feature>
<feature type="region of interest" description="Disordered" evidence="1">
    <location>
        <begin position="2719"/>
        <end position="2740"/>
    </location>
</feature>
<feature type="region of interest" description="Disordered" evidence="1">
    <location>
        <begin position="2782"/>
        <end position="2820"/>
    </location>
</feature>
<feature type="compositionally biased region" description="Basic residues" evidence="1">
    <location>
        <begin position="2307"/>
        <end position="2317"/>
    </location>
</feature>
<feature type="compositionally biased region" description="Gly residues" evidence="1">
    <location>
        <begin position="2395"/>
        <end position="2420"/>
    </location>
</feature>
<feature type="region of interest" description="Disordered" evidence="1">
    <location>
        <begin position="2302"/>
        <end position="2330"/>
    </location>
</feature>